<comment type="caution">
    <text evidence="6">The sequence shown here is derived from an EMBL/GenBank/DDBJ whole genome shotgun (WGS) entry which is preliminary data.</text>
</comment>
<evidence type="ECO:0000256" key="3">
    <source>
        <dbReference type="ARBA" id="ARBA00038471"/>
    </source>
</evidence>
<dbReference type="PANTHER" id="PTHR35357">
    <property type="entry name" value="OS02G0537100 PROTEIN"/>
    <property type="match status" value="1"/>
</dbReference>
<dbReference type="EMBL" id="JBBPBK010000014">
    <property type="protein sequence ID" value="KAK9270044.1"/>
    <property type="molecule type" value="Genomic_DNA"/>
</dbReference>
<evidence type="ECO:0000256" key="1">
    <source>
        <dbReference type="ARBA" id="ARBA00022729"/>
    </source>
</evidence>
<comment type="similarity">
    <text evidence="3">Belongs to the PMEI family.</text>
</comment>
<organism evidence="6 7">
    <name type="scientific">Liquidambar formosana</name>
    <name type="common">Formosan gum</name>
    <dbReference type="NCBI Taxonomy" id="63359"/>
    <lineage>
        <taxon>Eukaryota</taxon>
        <taxon>Viridiplantae</taxon>
        <taxon>Streptophyta</taxon>
        <taxon>Embryophyta</taxon>
        <taxon>Tracheophyta</taxon>
        <taxon>Spermatophyta</taxon>
        <taxon>Magnoliopsida</taxon>
        <taxon>eudicotyledons</taxon>
        <taxon>Gunneridae</taxon>
        <taxon>Pentapetalae</taxon>
        <taxon>Saxifragales</taxon>
        <taxon>Altingiaceae</taxon>
        <taxon>Liquidambar</taxon>
    </lineage>
</organism>
<dbReference type="InterPro" id="IPR006501">
    <property type="entry name" value="Pectinesterase_inhib_dom"/>
</dbReference>
<evidence type="ECO:0000313" key="7">
    <source>
        <dbReference type="Proteomes" id="UP001415857"/>
    </source>
</evidence>
<dbReference type="Pfam" id="PF04043">
    <property type="entry name" value="PMEI"/>
    <property type="match status" value="1"/>
</dbReference>
<evidence type="ECO:0000256" key="2">
    <source>
        <dbReference type="ARBA" id="ARBA00023157"/>
    </source>
</evidence>
<keyword evidence="2" id="KW-1015">Disulfide bond</keyword>
<keyword evidence="7" id="KW-1185">Reference proteome</keyword>
<gene>
    <name evidence="6" type="ORF">L1049_025617</name>
</gene>
<dbReference type="Gene3D" id="1.20.140.40">
    <property type="entry name" value="Invertase/pectin methylesterase inhibitor family protein"/>
    <property type="match status" value="1"/>
</dbReference>
<feature type="signal peptide" evidence="4">
    <location>
        <begin position="1"/>
        <end position="23"/>
    </location>
</feature>
<dbReference type="SUPFAM" id="SSF101148">
    <property type="entry name" value="Plant invertase/pectin methylesterase inhibitor"/>
    <property type="match status" value="1"/>
</dbReference>
<dbReference type="InterPro" id="IPR035513">
    <property type="entry name" value="Invertase/methylesterase_inhib"/>
</dbReference>
<feature type="domain" description="Pectinesterase inhibitor" evidence="5">
    <location>
        <begin position="29"/>
        <end position="177"/>
    </location>
</feature>
<dbReference type="AlphaFoldDB" id="A0AAP0R6I6"/>
<evidence type="ECO:0000313" key="6">
    <source>
        <dbReference type="EMBL" id="KAK9270044.1"/>
    </source>
</evidence>
<sequence>MASATHFLLALLLLSFPYFFLQSSLFVSADQELIQKTCQGTKYPDLCISTIQYDPSSSTADKKGLAVIVLHNATATATATYMYLSNEGAKNGTSPEFQKVIKYCTDKYGYARNALDGSLQDMASDQYDDAALEASAAVEYPKSCYDEFTMRSGLTYPVELAQREKVLEHLCEVAVGILSLLS</sequence>
<feature type="chain" id="PRO_5042899463" description="Pectinesterase inhibitor domain-containing protein" evidence="4">
    <location>
        <begin position="24"/>
        <end position="182"/>
    </location>
</feature>
<accession>A0AAP0R6I6</accession>
<dbReference type="FunFam" id="1.20.140.40:FF:000008">
    <property type="entry name" value="Invertase/pectin methylesterase inhibitor family protein"/>
    <property type="match status" value="1"/>
</dbReference>
<dbReference type="PANTHER" id="PTHR35357:SF8">
    <property type="entry name" value="OS01G0111000 PROTEIN"/>
    <property type="match status" value="1"/>
</dbReference>
<dbReference type="CDD" id="cd14859">
    <property type="entry name" value="PMEI_like"/>
    <property type="match status" value="1"/>
</dbReference>
<dbReference type="NCBIfam" id="TIGR01614">
    <property type="entry name" value="PME_inhib"/>
    <property type="match status" value="1"/>
</dbReference>
<reference evidence="6 7" key="1">
    <citation type="journal article" date="2024" name="Plant J.">
        <title>Genome sequences and population genomics reveal climatic adaptation and genomic divergence between two closely related sweetgum species.</title>
        <authorList>
            <person name="Xu W.Q."/>
            <person name="Ren C.Q."/>
            <person name="Zhang X.Y."/>
            <person name="Comes H.P."/>
            <person name="Liu X.H."/>
            <person name="Li Y.G."/>
            <person name="Kettle C.J."/>
            <person name="Jalonen R."/>
            <person name="Gaisberger H."/>
            <person name="Ma Y.Z."/>
            <person name="Qiu Y.X."/>
        </authorList>
    </citation>
    <scope>NUCLEOTIDE SEQUENCE [LARGE SCALE GENOMIC DNA]</scope>
    <source>
        <strain evidence="6">Hangzhou</strain>
    </source>
</reference>
<protein>
    <recommendedName>
        <fullName evidence="5">Pectinesterase inhibitor domain-containing protein</fullName>
    </recommendedName>
</protein>
<dbReference type="Proteomes" id="UP001415857">
    <property type="component" value="Unassembled WGS sequence"/>
</dbReference>
<evidence type="ECO:0000259" key="5">
    <source>
        <dbReference type="SMART" id="SM00856"/>
    </source>
</evidence>
<evidence type="ECO:0000256" key="4">
    <source>
        <dbReference type="SAM" id="SignalP"/>
    </source>
</evidence>
<dbReference type="SMART" id="SM00856">
    <property type="entry name" value="PMEI"/>
    <property type="match status" value="1"/>
</dbReference>
<keyword evidence="1 4" id="KW-0732">Signal</keyword>
<name>A0AAP0R6I6_LIQFO</name>
<dbReference type="GO" id="GO:0046910">
    <property type="term" value="F:pectinesterase inhibitor activity"/>
    <property type="evidence" value="ECO:0007669"/>
    <property type="project" value="UniProtKB-ARBA"/>
</dbReference>
<proteinExistence type="inferred from homology"/>